<evidence type="ECO:0000313" key="3">
    <source>
        <dbReference type="Proteomes" id="UP000010411"/>
    </source>
</evidence>
<name>L1KV31_9ACTN</name>
<accession>L1KV31</accession>
<evidence type="ECO:0008006" key="4">
    <source>
        <dbReference type="Google" id="ProtNLM"/>
    </source>
</evidence>
<dbReference type="PATRIC" id="fig|698759.3.peg.4700"/>
<feature type="region of interest" description="Disordered" evidence="1">
    <location>
        <begin position="221"/>
        <end position="250"/>
    </location>
</feature>
<proteinExistence type="predicted"/>
<dbReference type="AlphaFoldDB" id="L1KV31"/>
<dbReference type="SUPFAM" id="SSF55781">
    <property type="entry name" value="GAF domain-like"/>
    <property type="match status" value="1"/>
</dbReference>
<dbReference type="Proteomes" id="UP000010411">
    <property type="component" value="Unassembled WGS sequence"/>
</dbReference>
<keyword evidence="3" id="KW-1185">Reference proteome</keyword>
<dbReference type="EMBL" id="AEJC01000359">
    <property type="protein sequence ID" value="EKX64676.1"/>
    <property type="molecule type" value="Genomic_DNA"/>
</dbReference>
<dbReference type="Gene3D" id="3.30.450.40">
    <property type="match status" value="1"/>
</dbReference>
<sequence>PSGEQKWLRLRGRLLPGDEGRPVRLVGTVADASTMRSGLNDVARIQRLAAALATAGTVRDVSQAVVTALRAPLQADRIALAELEGDRLVVTVLDPPQPEAWPEVWRSEWRSEWPDAPVRTMPTLAAALRDGRAAIWPAGTPLEPALADVGPGGLAVLPLPAGGRMAGACLIGWDGPHEFGTDERALLTAAAGLAGQACCAPTPSTPSTNWSTCSSAPSSHAACPSSPARSPSPAICPPPPVWRSAATGTT</sequence>
<dbReference type="InterPro" id="IPR029016">
    <property type="entry name" value="GAF-like_dom_sf"/>
</dbReference>
<comment type="caution">
    <text evidence="2">The sequence shown here is derived from an EMBL/GenBank/DDBJ whole genome shotgun (WGS) entry which is preliminary data.</text>
</comment>
<organism evidence="2 3">
    <name type="scientific">Streptomyces ipomoeae 91-03</name>
    <dbReference type="NCBI Taxonomy" id="698759"/>
    <lineage>
        <taxon>Bacteria</taxon>
        <taxon>Bacillati</taxon>
        <taxon>Actinomycetota</taxon>
        <taxon>Actinomycetes</taxon>
        <taxon>Kitasatosporales</taxon>
        <taxon>Streptomycetaceae</taxon>
        <taxon>Streptomyces</taxon>
    </lineage>
</organism>
<reference evidence="2 3" key="1">
    <citation type="submission" date="2012-11" db="EMBL/GenBank/DDBJ databases">
        <authorList>
            <person name="Huguet-Tapia J.C."/>
            <person name="Durkin A.S."/>
            <person name="Pettis G.S."/>
            <person name="Badger J.H."/>
        </authorList>
    </citation>
    <scope>NUCLEOTIDE SEQUENCE [LARGE SCALE GENOMIC DNA]</scope>
    <source>
        <strain evidence="2 3">91-03</strain>
    </source>
</reference>
<gene>
    <name evidence="2" type="ORF">STRIP9103_08953</name>
</gene>
<feature type="compositionally biased region" description="Low complexity" evidence="1">
    <location>
        <begin position="221"/>
        <end position="233"/>
    </location>
</feature>
<evidence type="ECO:0000313" key="2">
    <source>
        <dbReference type="EMBL" id="EKX64676.1"/>
    </source>
</evidence>
<evidence type="ECO:0000256" key="1">
    <source>
        <dbReference type="SAM" id="MobiDB-lite"/>
    </source>
</evidence>
<protein>
    <recommendedName>
        <fullName evidence="4">GAF domain-containing protein</fullName>
    </recommendedName>
</protein>
<feature type="non-terminal residue" evidence="2">
    <location>
        <position position="1"/>
    </location>
</feature>